<organism evidence="2 3">
    <name type="scientific">Babesia ovata</name>
    <dbReference type="NCBI Taxonomy" id="189622"/>
    <lineage>
        <taxon>Eukaryota</taxon>
        <taxon>Sar</taxon>
        <taxon>Alveolata</taxon>
        <taxon>Apicomplexa</taxon>
        <taxon>Aconoidasida</taxon>
        <taxon>Piroplasmida</taxon>
        <taxon>Babesiidae</taxon>
        <taxon>Babesia</taxon>
    </lineage>
</organism>
<comment type="caution">
    <text evidence="2">The sequence shown here is derived from an EMBL/GenBank/DDBJ whole genome shotgun (WGS) entry which is preliminary data.</text>
</comment>
<gene>
    <name evidence="2" type="ORF">BOVATA_006560</name>
</gene>
<feature type="transmembrane region" description="Helical" evidence="1">
    <location>
        <begin position="34"/>
        <end position="53"/>
    </location>
</feature>
<keyword evidence="2" id="KW-0436">Ligase</keyword>
<keyword evidence="3" id="KW-1185">Reference proteome</keyword>
<dbReference type="GO" id="GO:0004812">
    <property type="term" value="F:aminoacyl-tRNA ligase activity"/>
    <property type="evidence" value="ECO:0007669"/>
    <property type="project" value="UniProtKB-KW"/>
</dbReference>
<reference evidence="2 3" key="1">
    <citation type="journal article" date="2017" name="BMC Genomics">
        <title>Whole-genome assembly of Babesia ovata and comparative genomics between closely related pathogens.</title>
        <authorList>
            <person name="Yamagishi J."/>
            <person name="Asada M."/>
            <person name="Hakimi H."/>
            <person name="Tanaka T.Q."/>
            <person name="Sugimoto C."/>
            <person name="Kawazu S."/>
        </authorList>
    </citation>
    <scope>NUCLEOTIDE SEQUENCE [LARGE SCALE GENOMIC DNA]</scope>
    <source>
        <strain evidence="2 3">Miyake</strain>
    </source>
</reference>
<protein>
    <submittedName>
        <fullName evidence="2">Valyl-tRNA synthetase</fullName>
    </submittedName>
</protein>
<keyword evidence="2" id="KW-0030">Aminoacyl-tRNA synthetase</keyword>
<dbReference type="VEuPathDB" id="PiroplasmaDB:BOVATA_006560"/>
<proteinExistence type="predicted"/>
<dbReference type="AlphaFoldDB" id="A0A2H6K838"/>
<dbReference type="Proteomes" id="UP000236319">
    <property type="component" value="Unassembled WGS sequence"/>
</dbReference>
<dbReference type="OrthoDB" id="363445at2759"/>
<evidence type="ECO:0000256" key="1">
    <source>
        <dbReference type="SAM" id="Phobius"/>
    </source>
</evidence>
<dbReference type="EMBL" id="BDSA01000001">
    <property type="protein sequence ID" value="GBE59163.1"/>
    <property type="molecule type" value="Genomic_DNA"/>
</dbReference>
<sequence length="130" mass="15110">MEDWQKWTRRTRNAEATKKPPQFLFFPNRTAGQTYFITVLTGIAILSLSFGLLKSAEGSQDKIARTIQNDIRIRTCDISNEHQAIFQKHREENQIRRQRKYLNFNPKPAAAILISDPELRNNEKSGHLDV</sequence>
<dbReference type="RefSeq" id="XP_028865406.1">
    <property type="nucleotide sequence ID" value="XM_029009573.1"/>
</dbReference>
<keyword evidence="1" id="KW-0472">Membrane</keyword>
<evidence type="ECO:0000313" key="3">
    <source>
        <dbReference type="Proteomes" id="UP000236319"/>
    </source>
</evidence>
<keyword evidence="1" id="KW-0812">Transmembrane</keyword>
<name>A0A2H6K838_9APIC</name>
<accession>A0A2H6K838</accession>
<dbReference type="GeneID" id="39872933"/>
<keyword evidence="1" id="KW-1133">Transmembrane helix</keyword>
<evidence type="ECO:0000313" key="2">
    <source>
        <dbReference type="EMBL" id="GBE59163.1"/>
    </source>
</evidence>